<dbReference type="Gene3D" id="3.40.850.10">
    <property type="entry name" value="Kinesin motor domain"/>
    <property type="match status" value="1"/>
</dbReference>
<dbReference type="GO" id="GO:0008017">
    <property type="term" value="F:microtubule binding"/>
    <property type="evidence" value="ECO:0007669"/>
    <property type="project" value="InterPro"/>
</dbReference>
<dbReference type="GO" id="GO:0005874">
    <property type="term" value="C:microtubule"/>
    <property type="evidence" value="ECO:0007669"/>
    <property type="project" value="UniProtKB-KW"/>
</dbReference>
<evidence type="ECO:0000256" key="5">
    <source>
        <dbReference type="ARBA" id="ARBA00022840"/>
    </source>
</evidence>
<dbReference type="GO" id="GO:0005524">
    <property type="term" value="F:ATP binding"/>
    <property type="evidence" value="ECO:0007669"/>
    <property type="project" value="UniProtKB-UniRule"/>
</dbReference>
<keyword evidence="4 9" id="KW-0547">Nucleotide-binding</keyword>
<dbReference type="CDD" id="cd01369">
    <property type="entry name" value="KISc_KHC_KIF5"/>
    <property type="match status" value="1"/>
</dbReference>
<proteinExistence type="inferred from homology"/>
<dbReference type="CDD" id="cd23649">
    <property type="entry name" value="Khc_CBD_cc"/>
    <property type="match status" value="1"/>
</dbReference>
<keyword evidence="3 10" id="KW-0493">Microtubule</keyword>
<dbReference type="Proteomes" id="UP000193560">
    <property type="component" value="Unassembled WGS sequence"/>
</dbReference>
<evidence type="ECO:0000313" key="15">
    <source>
        <dbReference type="Proteomes" id="UP000193560"/>
    </source>
</evidence>
<comment type="caution">
    <text evidence="14">The sequence shown here is derived from an EMBL/GenBank/DDBJ whole genome shotgun (WGS) entry which is preliminary data.</text>
</comment>
<dbReference type="PROSITE" id="PS50067">
    <property type="entry name" value="KINESIN_MOTOR_2"/>
    <property type="match status" value="1"/>
</dbReference>
<evidence type="ECO:0000256" key="11">
    <source>
        <dbReference type="SAM" id="Coils"/>
    </source>
</evidence>
<feature type="region of interest" description="Disordered" evidence="12">
    <location>
        <begin position="724"/>
        <end position="743"/>
    </location>
</feature>
<feature type="coiled-coil region" evidence="11">
    <location>
        <begin position="445"/>
        <end position="479"/>
    </location>
</feature>
<keyword evidence="2" id="KW-0963">Cytoplasm</keyword>
<evidence type="ECO:0000256" key="8">
    <source>
        <dbReference type="ARBA" id="ARBA00023212"/>
    </source>
</evidence>
<feature type="coiled-coil region" evidence="11">
    <location>
        <begin position="515"/>
        <end position="549"/>
    </location>
</feature>
<keyword evidence="6 11" id="KW-0175">Coiled coil</keyword>
<dbReference type="SMART" id="SM00129">
    <property type="entry name" value="KISc"/>
    <property type="match status" value="1"/>
</dbReference>
<dbReference type="EMBL" id="MCGE01000009">
    <property type="protein sequence ID" value="ORZ17983.1"/>
    <property type="molecule type" value="Genomic_DNA"/>
</dbReference>
<dbReference type="PANTHER" id="PTHR47968">
    <property type="entry name" value="CENTROMERE PROTEIN E"/>
    <property type="match status" value="1"/>
</dbReference>
<organism evidence="14 15">
    <name type="scientific">Absidia repens</name>
    <dbReference type="NCBI Taxonomy" id="90262"/>
    <lineage>
        <taxon>Eukaryota</taxon>
        <taxon>Fungi</taxon>
        <taxon>Fungi incertae sedis</taxon>
        <taxon>Mucoromycota</taxon>
        <taxon>Mucoromycotina</taxon>
        <taxon>Mucoromycetes</taxon>
        <taxon>Mucorales</taxon>
        <taxon>Cunninghamellaceae</taxon>
        <taxon>Absidia</taxon>
    </lineage>
</organism>
<evidence type="ECO:0000256" key="6">
    <source>
        <dbReference type="ARBA" id="ARBA00023054"/>
    </source>
</evidence>
<dbReference type="InterPro" id="IPR059182">
    <property type="entry name" value="Khc_C"/>
</dbReference>
<feature type="binding site" evidence="9">
    <location>
        <begin position="86"/>
        <end position="93"/>
    </location>
    <ligand>
        <name>ATP</name>
        <dbReference type="ChEBI" id="CHEBI:30616"/>
    </ligand>
</feature>
<dbReference type="SUPFAM" id="SSF52540">
    <property type="entry name" value="P-loop containing nucleoside triphosphate hydrolases"/>
    <property type="match status" value="1"/>
</dbReference>
<evidence type="ECO:0000256" key="1">
    <source>
        <dbReference type="ARBA" id="ARBA00004245"/>
    </source>
</evidence>
<evidence type="ECO:0000256" key="7">
    <source>
        <dbReference type="ARBA" id="ARBA00023175"/>
    </source>
</evidence>
<evidence type="ECO:0000256" key="2">
    <source>
        <dbReference type="ARBA" id="ARBA00022490"/>
    </source>
</evidence>
<feature type="compositionally biased region" description="Polar residues" evidence="12">
    <location>
        <begin position="381"/>
        <end position="393"/>
    </location>
</feature>
<feature type="region of interest" description="Disordered" evidence="12">
    <location>
        <begin position="381"/>
        <end position="435"/>
    </location>
</feature>
<comment type="similarity">
    <text evidence="9 10">Belongs to the TRAFAC class myosin-kinesin ATPase superfamily. Kinesin family.</text>
</comment>
<dbReference type="GO" id="GO:0003777">
    <property type="term" value="F:microtubule motor activity"/>
    <property type="evidence" value="ECO:0007669"/>
    <property type="project" value="InterPro"/>
</dbReference>
<evidence type="ECO:0000313" key="14">
    <source>
        <dbReference type="EMBL" id="ORZ17983.1"/>
    </source>
</evidence>
<keyword evidence="7 9" id="KW-0505">Motor protein</keyword>
<dbReference type="Pfam" id="PF00225">
    <property type="entry name" value="Kinesin"/>
    <property type="match status" value="1"/>
</dbReference>
<reference evidence="14 15" key="1">
    <citation type="submission" date="2016-07" db="EMBL/GenBank/DDBJ databases">
        <title>Pervasive Adenine N6-methylation of Active Genes in Fungi.</title>
        <authorList>
            <consortium name="DOE Joint Genome Institute"/>
            <person name="Mondo S.J."/>
            <person name="Dannebaum R.O."/>
            <person name="Kuo R.C."/>
            <person name="Labutti K."/>
            <person name="Haridas S."/>
            <person name="Kuo A."/>
            <person name="Salamov A."/>
            <person name="Ahrendt S.R."/>
            <person name="Lipzen A."/>
            <person name="Sullivan W."/>
            <person name="Andreopoulos W.B."/>
            <person name="Clum A."/>
            <person name="Lindquist E."/>
            <person name="Daum C."/>
            <person name="Ramamoorthy G.K."/>
            <person name="Gryganskyi A."/>
            <person name="Culley D."/>
            <person name="Magnuson J.K."/>
            <person name="James T.Y."/>
            <person name="O'Malley M.A."/>
            <person name="Stajich J.E."/>
            <person name="Spatafora J.W."/>
            <person name="Visel A."/>
            <person name="Grigoriev I.V."/>
        </authorList>
    </citation>
    <scope>NUCLEOTIDE SEQUENCE [LARGE SCALE GENOMIC DNA]</scope>
    <source>
        <strain evidence="14 15">NRRL 1336</strain>
    </source>
</reference>
<evidence type="ECO:0000256" key="12">
    <source>
        <dbReference type="SAM" id="MobiDB-lite"/>
    </source>
</evidence>
<dbReference type="PANTHER" id="PTHR47968:SF75">
    <property type="entry name" value="CENTROMERE-ASSOCIATED PROTEIN E"/>
    <property type="match status" value="1"/>
</dbReference>
<sequence>MSGNNIKVVCRFRPQNKLEIKEGGVPIIELNDEGTSVDLNGETRSNYAFDKVFGSNTRQEEVFDYSVKSIVDDVVAGYNGTVFAYGQTGSGKTFTMMGSDIDDNDNKGIIPRIVEQIFKSIMLSPDNMEFTVKVSYMEIYMEKVRDLLNPSMDNLAIHEDKVKGVYVKGALEVYVSSTEEVYEVMRQGGSNRVVASTNMNAESSRSHSLVLITITQKNIDTGAAKSGKLYLVDLAGSEKVGKTGASGQTLEEAKKINKSLTALGMVINSLTDGKSSHVPYRDSKLTRILQESLGGNSRTTLIINCSPSSYNEAETISTLRFGVRAKTIKNKAKVNADLSPAELKALLKKVKVETTSYRTYITALEGEIGIWRSGGSVSESQWASLGDTSTPAMTNGGADANTNGRQIPPAAFKSASLDEGASSSRPYTPPIALEKDERDQFLQRENELLELISEKESELANREKQVEDLQADLNQRKEHEKNIISNNQQMTSELGEAKIQLEKVTYENKEGLITVDSLKEKNKALTGELDHLRQALTKHQENASSLNKHTDKNDLTSSSNYIDDLSIVSAKGNVITETLQRLSSQDEVSVDEVALLNRNLMESKALVNYYESMIRQLGIDKESMIEKQVGLEASYNMLKLKYETLSEKGTSDEEYQQEAMSKYKLQLEQKYAEPLESQARELDELSEMIQGKNQQESKLAASIAELKMINGKLQIFISPHLKDVQTAQPPSTENSKATASENEVNAMRKSMAQQLSEFEAMKKALMRDLQSRSERVVDLEISLDETREQYANALRANSNKVQQKKMIFLERNLEQLTNVQKQLVEQNSSLKMETSLAERKLTAKNEQIHSLENLLNDTQYKLKIEMERFETQMQAMRDRLELSRKNKKAALPATGLNRIAKPLRGGVTIQDNADKRDRRSSWLPF</sequence>
<dbReference type="InterPro" id="IPR036961">
    <property type="entry name" value="Kinesin_motor_dom_sf"/>
</dbReference>
<evidence type="ECO:0000256" key="3">
    <source>
        <dbReference type="ARBA" id="ARBA00022701"/>
    </source>
</evidence>
<feature type="compositionally biased region" description="Polar residues" evidence="12">
    <location>
        <begin position="725"/>
        <end position="743"/>
    </location>
</feature>
<dbReference type="InterPro" id="IPR001752">
    <property type="entry name" value="Kinesin_motor_dom"/>
</dbReference>
<keyword evidence="5 9" id="KW-0067">ATP-binding</keyword>
<keyword evidence="15" id="KW-1185">Reference proteome</keyword>
<dbReference type="InterPro" id="IPR019821">
    <property type="entry name" value="Kinesin_motor_CS"/>
</dbReference>
<gene>
    <name evidence="14" type="ORF">BCR42DRAFT_482213</name>
</gene>
<feature type="domain" description="Kinesin motor" evidence="13">
    <location>
        <begin position="5"/>
        <end position="328"/>
    </location>
</feature>
<evidence type="ECO:0000256" key="4">
    <source>
        <dbReference type="ARBA" id="ARBA00022741"/>
    </source>
</evidence>
<accession>A0A1X2ILV8</accession>
<dbReference type="AlphaFoldDB" id="A0A1X2ILV8"/>
<protein>
    <recommendedName>
        <fullName evidence="10">Kinesin-like protein</fullName>
    </recommendedName>
</protein>
<dbReference type="FunFam" id="3.40.850.10:FF:000031">
    <property type="entry name" value="Kinesin-like protein"/>
    <property type="match status" value="1"/>
</dbReference>
<keyword evidence="8" id="KW-0206">Cytoskeleton</keyword>
<evidence type="ECO:0000259" key="13">
    <source>
        <dbReference type="PROSITE" id="PS50067"/>
    </source>
</evidence>
<feature type="coiled-coil region" evidence="11">
    <location>
        <begin position="776"/>
        <end position="833"/>
    </location>
</feature>
<evidence type="ECO:0000256" key="10">
    <source>
        <dbReference type="RuleBase" id="RU000394"/>
    </source>
</evidence>
<comment type="subcellular location">
    <subcellularLocation>
        <location evidence="1">Cytoplasm</location>
        <location evidence="1">Cytoskeleton</location>
    </subcellularLocation>
</comment>
<dbReference type="PROSITE" id="PS00411">
    <property type="entry name" value="KINESIN_MOTOR_1"/>
    <property type="match status" value="1"/>
</dbReference>
<dbReference type="OrthoDB" id="3176171at2759"/>
<dbReference type="InterPro" id="IPR027640">
    <property type="entry name" value="Kinesin-like_fam"/>
</dbReference>
<evidence type="ECO:0000256" key="9">
    <source>
        <dbReference type="PROSITE-ProRule" id="PRU00283"/>
    </source>
</evidence>
<dbReference type="InterPro" id="IPR027417">
    <property type="entry name" value="P-loop_NTPase"/>
</dbReference>
<dbReference type="GO" id="GO:0007018">
    <property type="term" value="P:microtubule-based movement"/>
    <property type="evidence" value="ECO:0007669"/>
    <property type="project" value="InterPro"/>
</dbReference>
<name>A0A1X2ILV8_9FUNG</name>
<dbReference type="PRINTS" id="PR00380">
    <property type="entry name" value="KINESINHEAVY"/>
</dbReference>
<dbReference type="STRING" id="90262.A0A1X2ILV8"/>